<dbReference type="EMBL" id="BARS01046319">
    <property type="protein sequence ID" value="GAG28819.1"/>
    <property type="molecule type" value="Genomic_DNA"/>
</dbReference>
<protein>
    <submittedName>
        <fullName evidence="2">Uncharacterized protein</fullName>
    </submittedName>
</protein>
<gene>
    <name evidence="2" type="ORF">S01H1_69733</name>
</gene>
<comment type="caution">
    <text evidence="2">The sequence shown here is derived from an EMBL/GenBank/DDBJ whole genome shotgun (WGS) entry which is preliminary data.</text>
</comment>
<name>X0WCW4_9ZZZZ</name>
<sequence length="74" mass="7924">MIALILNIVLLVGFFHVIRSAQVRGRNMMFVGAVNYLLASLICFSISLVGGNLCLSGVTVFWGSVQGVAFIAAY</sequence>
<organism evidence="2">
    <name type="scientific">marine sediment metagenome</name>
    <dbReference type="NCBI Taxonomy" id="412755"/>
    <lineage>
        <taxon>unclassified sequences</taxon>
        <taxon>metagenomes</taxon>
        <taxon>ecological metagenomes</taxon>
    </lineage>
</organism>
<dbReference type="AlphaFoldDB" id="X0WCW4"/>
<feature type="transmembrane region" description="Helical" evidence="1">
    <location>
        <begin position="36"/>
        <end position="62"/>
    </location>
</feature>
<evidence type="ECO:0000313" key="2">
    <source>
        <dbReference type="EMBL" id="GAG28819.1"/>
    </source>
</evidence>
<keyword evidence="1" id="KW-0472">Membrane</keyword>
<reference evidence="2" key="1">
    <citation type="journal article" date="2014" name="Front. Microbiol.">
        <title>High frequency of phylogenetically diverse reductive dehalogenase-homologous genes in deep subseafloor sedimentary metagenomes.</title>
        <authorList>
            <person name="Kawai M."/>
            <person name="Futagami T."/>
            <person name="Toyoda A."/>
            <person name="Takaki Y."/>
            <person name="Nishi S."/>
            <person name="Hori S."/>
            <person name="Arai W."/>
            <person name="Tsubouchi T."/>
            <person name="Morono Y."/>
            <person name="Uchiyama I."/>
            <person name="Ito T."/>
            <person name="Fujiyama A."/>
            <person name="Inagaki F."/>
            <person name="Takami H."/>
        </authorList>
    </citation>
    <scope>NUCLEOTIDE SEQUENCE</scope>
    <source>
        <strain evidence="2">Expedition CK06-06</strain>
    </source>
</reference>
<feature type="non-terminal residue" evidence="2">
    <location>
        <position position="74"/>
    </location>
</feature>
<keyword evidence="1" id="KW-1133">Transmembrane helix</keyword>
<keyword evidence="1" id="KW-0812">Transmembrane</keyword>
<proteinExistence type="predicted"/>
<accession>X0WCW4</accession>
<evidence type="ECO:0000256" key="1">
    <source>
        <dbReference type="SAM" id="Phobius"/>
    </source>
</evidence>